<evidence type="ECO:0000313" key="2">
    <source>
        <dbReference type="Proteomes" id="UP000719267"/>
    </source>
</evidence>
<dbReference type="Proteomes" id="UP000719267">
    <property type="component" value="Unassembled WGS sequence"/>
</dbReference>
<protein>
    <recommendedName>
        <fullName evidence="3">Lipoprotein</fullName>
    </recommendedName>
</protein>
<evidence type="ECO:0008006" key="3">
    <source>
        <dbReference type="Google" id="ProtNLM"/>
    </source>
</evidence>
<comment type="caution">
    <text evidence="1">The sequence shown here is derived from an EMBL/GenBank/DDBJ whole genome shotgun (WGS) entry which is preliminary data.</text>
</comment>
<organism evidence="1 2">
    <name type="scientific">Mesonia aestuariivivens</name>
    <dbReference type="NCBI Taxonomy" id="2796128"/>
    <lineage>
        <taxon>Bacteria</taxon>
        <taxon>Pseudomonadati</taxon>
        <taxon>Bacteroidota</taxon>
        <taxon>Flavobacteriia</taxon>
        <taxon>Flavobacteriales</taxon>
        <taxon>Flavobacteriaceae</taxon>
        <taxon>Mesonia</taxon>
    </lineage>
</organism>
<accession>A0ABS6W291</accession>
<proteinExistence type="predicted"/>
<gene>
    <name evidence="1" type="ORF">KW502_09080</name>
</gene>
<dbReference type="RefSeq" id="WP_219040236.1">
    <property type="nucleotide sequence ID" value="NZ_JAHWDF010000008.1"/>
</dbReference>
<name>A0ABS6W291_9FLAO</name>
<reference evidence="1 2" key="1">
    <citation type="submission" date="2021-07" db="EMBL/GenBank/DDBJ databases">
        <title>Mesonia aestuariivivens sp. nov., isolated from a tidal flat.</title>
        <authorList>
            <person name="Kim Y.-O."/>
            <person name="Yoon J.-H."/>
        </authorList>
    </citation>
    <scope>NUCLEOTIDE SEQUENCE [LARGE SCALE GENOMIC DNA]</scope>
    <source>
        <strain evidence="1 2">JHPTF-M18</strain>
    </source>
</reference>
<sequence length="92" mass="10645">MKKLLLLLLLISCKTRERFHFNVCNSITAGKYANSILKKEGLDLNLLKREIKESTNEFIIIYSPKNDNVRGNSAKIKISKNECQIIETKLYQ</sequence>
<evidence type="ECO:0000313" key="1">
    <source>
        <dbReference type="EMBL" id="MBW2961950.1"/>
    </source>
</evidence>
<dbReference type="EMBL" id="JAHWDF010000008">
    <property type="protein sequence ID" value="MBW2961950.1"/>
    <property type="molecule type" value="Genomic_DNA"/>
</dbReference>
<keyword evidence="2" id="KW-1185">Reference proteome</keyword>